<name>A0A6C0JU61_9ZZZZ</name>
<accession>A0A6C0JU61</accession>
<dbReference type="AlphaFoldDB" id="A0A6C0JU61"/>
<dbReference type="EMBL" id="MN740695">
    <property type="protein sequence ID" value="QHU08240.1"/>
    <property type="molecule type" value="Genomic_DNA"/>
</dbReference>
<organism evidence="1">
    <name type="scientific">viral metagenome</name>
    <dbReference type="NCBI Taxonomy" id="1070528"/>
    <lineage>
        <taxon>unclassified sequences</taxon>
        <taxon>metagenomes</taxon>
        <taxon>organismal metagenomes</taxon>
    </lineage>
</organism>
<proteinExistence type="predicted"/>
<evidence type="ECO:0000313" key="1">
    <source>
        <dbReference type="EMBL" id="QHU08240.1"/>
    </source>
</evidence>
<protein>
    <submittedName>
        <fullName evidence="1">Uncharacterized protein</fullName>
    </submittedName>
</protein>
<sequence length="81" mass="9325">MPFIVIIREVDKNWGSSYGLFKTKQDALDYVNGKRDEHYKYYIDTATDEEIDKSIAIKVRNGASMVSNPEMIGTRQIYKTG</sequence>
<reference evidence="1" key="1">
    <citation type="journal article" date="2020" name="Nature">
        <title>Giant virus diversity and host interactions through global metagenomics.</title>
        <authorList>
            <person name="Schulz F."/>
            <person name="Roux S."/>
            <person name="Paez-Espino D."/>
            <person name="Jungbluth S."/>
            <person name="Walsh D.A."/>
            <person name="Denef V.J."/>
            <person name="McMahon K.D."/>
            <person name="Konstantinidis K.T."/>
            <person name="Eloe-Fadrosh E.A."/>
            <person name="Kyrpides N.C."/>
            <person name="Woyke T."/>
        </authorList>
    </citation>
    <scope>NUCLEOTIDE SEQUENCE</scope>
    <source>
        <strain evidence="1">GVMAG-S-1062768-28</strain>
    </source>
</reference>